<dbReference type="AlphaFoldDB" id="A0A4S4LD37"/>
<gene>
    <name evidence="2" type="ORF">EW145_g1956</name>
</gene>
<organism evidence="2 3">
    <name type="scientific">Phellinidium pouzarii</name>
    <dbReference type="NCBI Taxonomy" id="167371"/>
    <lineage>
        <taxon>Eukaryota</taxon>
        <taxon>Fungi</taxon>
        <taxon>Dikarya</taxon>
        <taxon>Basidiomycota</taxon>
        <taxon>Agaricomycotina</taxon>
        <taxon>Agaricomycetes</taxon>
        <taxon>Hymenochaetales</taxon>
        <taxon>Hymenochaetaceae</taxon>
        <taxon>Phellinidium</taxon>
    </lineage>
</organism>
<reference evidence="2 3" key="1">
    <citation type="submission" date="2019-02" db="EMBL/GenBank/DDBJ databases">
        <title>Genome sequencing of the rare red list fungi Phellinidium pouzarii.</title>
        <authorList>
            <person name="Buettner E."/>
            <person name="Kellner H."/>
        </authorList>
    </citation>
    <scope>NUCLEOTIDE SEQUENCE [LARGE SCALE GENOMIC DNA]</scope>
    <source>
        <strain evidence="2 3">DSM 108285</strain>
    </source>
</reference>
<sequence>MSPDCKAPLTNTTKRALEKKKAQEQAKPVVNNPGNTLAITAPPAPAAAANIVTTSSATIEELPPMPIFGSPLTMTMHFANENLLFNFLGEHGTDYDINTMEMDHFDSNI</sequence>
<name>A0A4S4LD37_9AGAM</name>
<keyword evidence="3" id="KW-1185">Reference proteome</keyword>
<proteinExistence type="predicted"/>
<evidence type="ECO:0000313" key="2">
    <source>
        <dbReference type="EMBL" id="THH09515.1"/>
    </source>
</evidence>
<feature type="non-terminal residue" evidence="2">
    <location>
        <position position="109"/>
    </location>
</feature>
<accession>A0A4S4LD37</accession>
<evidence type="ECO:0000256" key="1">
    <source>
        <dbReference type="SAM" id="MobiDB-lite"/>
    </source>
</evidence>
<comment type="caution">
    <text evidence="2">The sequence shown here is derived from an EMBL/GenBank/DDBJ whole genome shotgun (WGS) entry which is preliminary data.</text>
</comment>
<evidence type="ECO:0000313" key="3">
    <source>
        <dbReference type="Proteomes" id="UP000308199"/>
    </source>
</evidence>
<dbReference type="Proteomes" id="UP000308199">
    <property type="component" value="Unassembled WGS sequence"/>
</dbReference>
<dbReference type="EMBL" id="SGPK01000061">
    <property type="protein sequence ID" value="THH09515.1"/>
    <property type="molecule type" value="Genomic_DNA"/>
</dbReference>
<feature type="compositionally biased region" description="Basic and acidic residues" evidence="1">
    <location>
        <begin position="15"/>
        <end position="24"/>
    </location>
</feature>
<protein>
    <submittedName>
        <fullName evidence="2">Uncharacterized protein</fullName>
    </submittedName>
</protein>
<feature type="region of interest" description="Disordered" evidence="1">
    <location>
        <begin position="1"/>
        <end position="36"/>
    </location>
</feature>